<accession>A0A1J0WCI3</accession>
<dbReference type="RefSeq" id="WP_071969250.1">
    <property type="nucleotide sequence ID" value="NZ_CP018076.1"/>
</dbReference>
<gene>
    <name evidence="2" type="ORF">BOO69_00295</name>
</gene>
<organism evidence="2 3">
    <name type="scientific">Sulfitobacter alexandrii</name>
    <dbReference type="NCBI Taxonomy" id="1917485"/>
    <lineage>
        <taxon>Bacteria</taxon>
        <taxon>Pseudomonadati</taxon>
        <taxon>Pseudomonadota</taxon>
        <taxon>Alphaproteobacteria</taxon>
        <taxon>Rhodobacterales</taxon>
        <taxon>Roseobacteraceae</taxon>
        <taxon>Sulfitobacter</taxon>
    </lineage>
</organism>
<dbReference type="STRING" id="1917485.BOO69_00295"/>
<dbReference type="EMBL" id="CP018076">
    <property type="protein sequence ID" value="APE42020.1"/>
    <property type="molecule type" value="Genomic_DNA"/>
</dbReference>
<feature type="transmembrane region" description="Helical" evidence="1">
    <location>
        <begin position="21"/>
        <end position="42"/>
    </location>
</feature>
<name>A0A1J0WCI3_9RHOB</name>
<reference evidence="2 3" key="1">
    <citation type="submission" date="2016-11" db="EMBL/GenBank/DDBJ databases">
        <title>Complete genome sequence of Sulfitobacter sp. AM1-D1, a toxic bacteria associated with marine dinoflagellate Alexandrium minutum in East China Sea.</title>
        <authorList>
            <person name="Yang Q."/>
            <person name="Zhang X."/>
            <person name="Tian X."/>
        </authorList>
    </citation>
    <scope>NUCLEOTIDE SEQUENCE [LARGE SCALE GENOMIC DNA]</scope>
    <source>
        <strain evidence="2 3">AM1-D1</strain>
    </source>
</reference>
<proteinExistence type="predicted"/>
<keyword evidence="3" id="KW-1185">Reference proteome</keyword>
<evidence type="ECO:0000313" key="2">
    <source>
        <dbReference type="EMBL" id="APE42020.1"/>
    </source>
</evidence>
<dbReference type="Proteomes" id="UP000181897">
    <property type="component" value="Chromosome"/>
</dbReference>
<evidence type="ECO:0008006" key="4">
    <source>
        <dbReference type="Google" id="ProtNLM"/>
    </source>
</evidence>
<keyword evidence="1" id="KW-1133">Transmembrane helix</keyword>
<keyword evidence="1" id="KW-0812">Transmembrane</keyword>
<protein>
    <recommendedName>
        <fullName evidence="4">Flp family type IVb pilin</fullName>
    </recommendedName>
</protein>
<keyword evidence="1" id="KW-0472">Membrane</keyword>
<dbReference type="KEGG" id="suam:BOO69_00295"/>
<sequence length="66" mass="6649">MTNTLKNLIARLQSCDEGATLVEYGIALGIAVSVGAGALLTLGGDVNTKFSDAKAAVNQTATPTNP</sequence>
<evidence type="ECO:0000313" key="3">
    <source>
        <dbReference type="Proteomes" id="UP000181897"/>
    </source>
</evidence>
<evidence type="ECO:0000256" key="1">
    <source>
        <dbReference type="SAM" id="Phobius"/>
    </source>
</evidence>
<dbReference type="AlphaFoldDB" id="A0A1J0WCI3"/>